<evidence type="ECO:0000259" key="1">
    <source>
        <dbReference type="PROSITE" id="PS50995"/>
    </source>
</evidence>
<dbReference type="CDD" id="cd00090">
    <property type="entry name" value="HTH_ARSR"/>
    <property type="match status" value="1"/>
</dbReference>
<sequence length="134" mass="15134">MTDSEAGRVWRDMRALMLEKHDTRRAVADATGMSFLRAKLLTKLLTGDRTVTELAEILASDAPYVSLNVRELEKRELVVRTEDPDDRRRRIIGLTDTGRRLAEKARTIADAPPPEFTTVSAADLAHLRRILQLP</sequence>
<dbReference type="InterPro" id="IPR039422">
    <property type="entry name" value="MarR/SlyA-like"/>
</dbReference>
<feature type="domain" description="HTH marR-type" evidence="1">
    <location>
        <begin position="1"/>
        <end position="134"/>
    </location>
</feature>
<dbReference type="InterPro" id="IPR036388">
    <property type="entry name" value="WH-like_DNA-bd_sf"/>
</dbReference>
<dbReference type="RefSeq" id="WP_269602523.1">
    <property type="nucleotide sequence ID" value="NZ_JAPWIJ010000002.1"/>
</dbReference>
<comment type="caution">
    <text evidence="2">The sequence shown here is derived from an EMBL/GenBank/DDBJ whole genome shotgun (WGS) entry which is preliminary data.</text>
</comment>
<evidence type="ECO:0000313" key="3">
    <source>
        <dbReference type="Proteomes" id="UP001081071"/>
    </source>
</evidence>
<keyword evidence="3" id="KW-1185">Reference proteome</keyword>
<dbReference type="PANTHER" id="PTHR33164:SF57">
    <property type="entry name" value="MARR-FAMILY TRANSCRIPTIONAL REGULATOR"/>
    <property type="match status" value="1"/>
</dbReference>
<dbReference type="PANTHER" id="PTHR33164">
    <property type="entry name" value="TRANSCRIPTIONAL REGULATOR, MARR FAMILY"/>
    <property type="match status" value="1"/>
</dbReference>
<gene>
    <name evidence="2" type="ORF">O4220_04945</name>
</gene>
<dbReference type="Proteomes" id="UP001081071">
    <property type="component" value="Unassembled WGS sequence"/>
</dbReference>
<dbReference type="PROSITE" id="PS50995">
    <property type="entry name" value="HTH_MARR_2"/>
    <property type="match status" value="1"/>
</dbReference>
<reference evidence="2" key="1">
    <citation type="submission" date="2022-12" db="EMBL/GenBank/DDBJ databases">
        <authorList>
            <person name="Krivoruchko A.V."/>
            <person name="Elkin A."/>
        </authorList>
    </citation>
    <scope>NUCLEOTIDE SEQUENCE</scope>
    <source>
        <strain evidence="2">IEGM 1391</strain>
    </source>
</reference>
<dbReference type="Gene3D" id="1.10.10.10">
    <property type="entry name" value="Winged helix-like DNA-binding domain superfamily/Winged helix DNA-binding domain"/>
    <property type="match status" value="1"/>
</dbReference>
<organism evidence="2 3">
    <name type="scientific">Rhodococcus ruber</name>
    <dbReference type="NCBI Taxonomy" id="1830"/>
    <lineage>
        <taxon>Bacteria</taxon>
        <taxon>Bacillati</taxon>
        <taxon>Actinomycetota</taxon>
        <taxon>Actinomycetes</taxon>
        <taxon>Mycobacteriales</taxon>
        <taxon>Nocardiaceae</taxon>
        <taxon>Rhodococcus</taxon>
    </lineage>
</organism>
<dbReference type="SUPFAM" id="SSF46785">
    <property type="entry name" value="Winged helix' DNA-binding domain"/>
    <property type="match status" value="1"/>
</dbReference>
<dbReference type="SMART" id="SM00347">
    <property type="entry name" value="HTH_MARR"/>
    <property type="match status" value="1"/>
</dbReference>
<dbReference type="Pfam" id="PF12802">
    <property type="entry name" value="MarR_2"/>
    <property type="match status" value="1"/>
</dbReference>
<accession>A0ABT4MBG1</accession>
<dbReference type="EMBL" id="JAPWIJ010000002">
    <property type="protein sequence ID" value="MCZ4517855.1"/>
    <property type="molecule type" value="Genomic_DNA"/>
</dbReference>
<evidence type="ECO:0000313" key="2">
    <source>
        <dbReference type="EMBL" id="MCZ4517855.1"/>
    </source>
</evidence>
<protein>
    <submittedName>
        <fullName evidence="2">MarR family transcriptional regulator</fullName>
    </submittedName>
</protein>
<proteinExistence type="predicted"/>
<dbReference type="InterPro" id="IPR000835">
    <property type="entry name" value="HTH_MarR-typ"/>
</dbReference>
<dbReference type="InterPro" id="IPR011991">
    <property type="entry name" value="ArsR-like_HTH"/>
</dbReference>
<name>A0ABT4MBG1_9NOCA</name>
<dbReference type="InterPro" id="IPR036390">
    <property type="entry name" value="WH_DNA-bd_sf"/>
</dbReference>